<evidence type="ECO:0000313" key="1">
    <source>
        <dbReference type="EMBL" id="KAF9481796.1"/>
    </source>
</evidence>
<dbReference type="EMBL" id="MU155174">
    <property type="protein sequence ID" value="KAF9481796.1"/>
    <property type="molecule type" value="Genomic_DNA"/>
</dbReference>
<comment type="caution">
    <text evidence="1">The sequence shown here is derived from an EMBL/GenBank/DDBJ whole genome shotgun (WGS) entry which is preliminary data.</text>
</comment>
<gene>
    <name evidence="1" type="ORF">BDN70DRAFT_875942</name>
</gene>
<dbReference type="Proteomes" id="UP000807469">
    <property type="component" value="Unassembled WGS sequence"/>
</dbReference>
<dbReference type="AlphaFoldDB" id="A0A9P5Z6M7"/>
<protein>
    <submittedName>
        <fullName evidence="1">Uncharacterized protein</fullName>
    </submittedName>
</protein>
<evidence type="ECO:0000313" key="2">
    <source>
        <dbReference type="Proteomes" id="UP000807469"/>
    </source>
</evidence>
<reference evidence="1" key="1">
    <citation type="submission" date="2020-11" db="EMBL/GenBank/DDBJ databases">
        <authorList>
            <consortium name="DOE Joint Genome Institute"/>
            <person name="Ahrendt S."/>
            <person name="Riley R."/>
            <person name="Andreopoulos W."/>
            <person name="Labutti K."/>
            <person name="Pangilinan J."/>
            <person name="Ruiz-Duenas F.J."/>
            <person name="Barrasa J.M."/>
            <person name="Sanchez-Garcia M."/>
            <person name="Camarero S."/>
            <person name="Miyauchi S."/>
            <person name="Serrano A."/>
            <person name="Linde D."/>
            <person name="Babiker R."/>
            <person name="Drula E."/>
            <person name="Ayuso-Fernandez I."/>
            <person name="Pacheco R."/>
            <person name="Padilla G."/>
            <person name="Ferreira P."/>
            <person name="Barriuso J."/>
            <person name="Kellner H."/>
            <person name="Castanera R."/>
            <person name="Alfaro M."/>
            <person name="Ramirez L."/>
            <person name="Pisabarro A.G."/>
            <person name="Kuo A."/>
            <person name="Tritt A."/>
            <person name="Lipzen A."/>
            <person name="He G."/>
            <person name="Yan M."/>
            <person name="Ng V."/>
            <person name="Cullen D."/>
            <person name="Martin F."/>
            <person name="Rosso M.-N."/>
            <person name="Henrissat B."/>
            <person name="Hibbett D."/>
            <person name="Martinez A.T."/>
            <person name="Grigoriev I.V."/>
        </authorList>
    </citation>
    <scope>NUCLEOTIDE SEQUENCE</scope>
    <source>
        <strain evidence="1">CIRM-BRFM 674</strain>
    </source>
</reference>
<keyword evidence="2" id="KW-1185">Reference proteome</keyword>
<organism evidence="1 2">
    <name type="scientific">Pholiota conissans</name>
    <dbReference type="NCBI Taxonomy" id="109636"/>
    <lineage>
        <taxon>Eukaryota</taxon>
        <taxon>Fungi</taxon>
        <taxon>Dikarya</taxon>
        <taxon>Basidiomycota</taxon>
        <taxon>Agaricomycotina</taxon>
        <taxon>Agaricomycetes</taxon>
        <taxon>Agaricomycetidae</taxon>
        <taxon>Agaricales</taxon>
        <taxon>Agaricineae</taxon>
        <taxon>Strophariaceae</taxon>
        <taxon>Pholiota</taxon>
    </lineage>
</organism>
<name>A0A9P5Z6M7_9AGAR</name>
<proteinExistence type="predicted"/>
<sequence length="58" mass="6760">MAMSRRESFSIRFIPYSPKKLRYDDSRSSFVTLACSKPSRSSCLIRHFIKEGQNGRTE</sequence>
<accession>A0A9P5Z6M7</accession>